<proteinExistence type="predicted"/>
<keyword evidence="1 2" id="KW-0597">Phosphoprotein</keyword>
<feature type="domain" description="Histidine kinase" evidence="4">
    <location>
        <begin position="438"/>
        <end position="666"/>
    </location>
</feature>
<dbReference type="InterPro" id="IPR003661">
    <property type="entry name" value="HisK_dim/P_dom"/>
</dbReference>
<gene>
    <name evidence="6" type="ORF">PPRIM_AZ9-3.1.T0370229</name>
</gene>
<evidence type="ECO:0000313" key="6">
    <source>
        <dbReference type="EMBL" id="CAD8065355.1"/>
    </source>
</evidence>
<keyword evidence="7" id="KW-1185">Reference proteome</keyword>
<protein>
    <recommendedName>
        <fullName evidence="8">Multi-sensor hybrid histidine kinase</fullName>
    </recommendedName>
</protein>
<dbReference type="Pfam" id="PF00512">
    <property type="entry name" value="HisKA"/>
    <property type="match status" value="1"/>
</dbReference>
<evidence type="ECO:0000256" key="3">
    <source>
        <dbReference type="SAM" id="Phobius"/>
    </source>
</evidence>
<dbReference type="Pfam" id="PF00072">
    <property type="entry name" value="Response_reg"/>
    <property type="match status" value="1"/>
</dbReference>
<dbReference type="InterPro" id="IPR001789">
    <property type="entry name" value="Sig_transdc_resp-reg_receiver"/>
</dbReference>
<dbReference type="InterPro" id="IPR050956">
    <property type="entry name" value="2C_system_His_kinase"/>
</dbReference>
<dbReference type="Pfam" id="PF02518">
    <property type="entry name" value="HATPase_c"/>
    <property type="match status" value="1"/>
</dbReference>
<feature type="domain" description="Response regulatory" evidence="5">
    <location>
        <begin position="706"/>
        <end position="833"/>
    </location>
</feature>
<dbReference type="EMBL" id="CAJJDM010000036">
    <property type="protein sequence ID" value="CAD8065355.1"/>
    <property type="molecule type" value="Genomic_DNA"/>
</dbReference>
<sequence>MIDRQFVKVQAIHWMSFCYSVYFYVENRNTSNLLCLVIICLLSPFVMLFHYAKLRAKMIGTIFCIQIDLICLIILNQENLNHASYAQLMICQYLSKDLIKQVQTQNQLLINPMSFYYGITILVCAFQQIYLHTVSEFHSEQPQLMLCLLLSFQESITLKKKNQSQLNTTIPNDGGPMQKLDSLAKRVVSMVDSDKNFILDQSKESARILCNNFSNIQQHYINSEIIFNSLDFLQEGLIVLDVQDEKTQSYKIQYVNNATRVLFGREQEGEILYILESLNTLHIQNQDIQEDPNSRRESIQQRLSNLQHSRICKSIFLQKELFCSVKQPLLDFQMFDKYQTISMKDLLEKMIQARKTDVITVNTHFSGSITLNTNKNITISQSNTGCQSRHDQNERLMEFTLTLTKDRSILIICRDVTHRQKIRYLKDYDIQKSKMLSFVSHEYRQPLGCIIQMIECVLLYPIITTNSDITENLQVALDNSKYMLNLSNDLLDLAQIKNGKFKINKVSFNIENLINDCIKMFALKARLKDLQLLTEFSANIPKFIISDKNRLKQIIVNLLSNAFKFTCSKIEIIIQFQSTFLRIGVRDDGIGISNEEQQMLFKAFSKVNSEESKKLNEQGVGLGLVISNQIAQTIGCSGLNIESRKDQDNHYSFFYFDMQIELPEKRKVASFKIPEIYPLYQEVDEVITLNQEQQKITQDIISYCSHYLIVDDECFNVFAFSKILKGVLKNNNQQIDVESALSGKESIEKVKNKKCNNSCQGYKLIFMDIEMPIMNGIQTTKQILAINPSQIIIGCSGYTDYQDKKKCLDAGMSDYITKPVNEIELQEILKRYL</sequence>
<keyword evidence="3" id="KW-0472">Membrane</keyword>
<dbReference type="PROSITE" id="PS50109">
    <property type="entry name" value="HIS_KIN"/>
    <property type="match status" value="1"/>
</dbReference>
<dbReference type="InterPro" id="IPR003594">
    <property type="entry name" value="HATPase_dom"/>
</dbReference>
<dbReference type="SMART" id="SM00448">
    <property type="entry name" value="REC"/>
    <property type="match status" value="1"/>
</dbReference>
<dbReference type="PANTHER" id="PTHR43719">
    <property type="entry name" value="TWO-COMPONENT HISTIDINE KINASE"/>
    <property type="match status" value="1"/>
</dbReference>
<evidence type="ECO:0000256" key="1">
    <source>
        <dbReference type="ARBA" id="ARBA00022553"/>
    </source>
</evidence>
<dbReference type="OMA" id="ILVCAFQ"/>
<dbReference type="PROSITE" id="PS50110">
    <property type="entry name" value="RESPONSE_REGULATORY"/>
    <property type="match status" value="1"/>
</dbReference>
<evidence type="ECO:0000259" key="5">
    <source>
        <dbReference type="PROSITE" id="PS50110"/>
    </source>
</evidence>
<feature type="modified residue" description="4-aspartylphosphate" evidence="2">
    <location>
        <position position="768"/>
    </location>
</feature>
<accession>A0A8S1LGK1</accession>
<organism evidence="6 7">
    <name type="scientific">Paramecium primaurelia</name>
    <dbReference type="NCBI Taxonomy" id="5886"/>
    <lineage>
        <taxon>Eukaryota</taxon>
        <taxon>Sar</taxon>
        <taxon>Alveolata</taxon>
        <taxon>Ciliophora</taxon>
        <taxon>Intramacronucleata</taxon>
        <taxon>Oligohymenophorea</taxon>
        <taxon>Peniculida</taxon>
        <taxon>Parameciidae</taxon>
        <taxon>Paramecium</taxon>
    </lineage>
</organism>
<feature type="transmembrane region" description="Helical" evidence="3">
    <location>
        <begin position="58"/>
        <end position="75"/>
    </location>
</feature>
<dbReference type="AlphaFoldDB" id="A0A8S1LGK1"/>
<feature type="transmembrane region" description="Helical" evidence="3">
    <location>
        <begin position="31"/>
        <end position="51"/>
    </location>
</feature>
<dbReference type="CDD" id="cd17546">
    <property type="entry name" value="REC_hyHK_CKI1_RcsC-like"/>
    <property type="match status" value="1"/>
</dbReference>
<keyword evidence="3" id="KW-1133">Transmembrane helix</keyword>
<keyword evidence="3" id="KW-0812">Transmembrane</keyword>
<dbReference type="InterPro" id="IPR005467">
    <property type="entry name" value="His_kinase_dom"/>
</dbReference>
<dbReference type="GO" id="GO:0000155">
    <property type="term" value="F:phosphorelay sensor kinase activity"/>
    <property type="evidence" value="ECO:0007669"/>
    <property type="project" value="InterPro"/>
</dbReference>
<evidence type="ECO:0000313" key="7">
    <source>
        <dbReference type="Proteomes" id="UP000688137"/>
    </source>
</evidence>
<reference evidence="6" key="1">
    <citation type="submission" date="2021-01" db="EMBL/GenBank/DDBJ databases">
        <authorList>
            <consortium name="Genoscope - CEA"/>
            <person name="William W."/>
        </authorList>
    </citation>
    <scope>NUCLEOTIDE SEQUENCE</scope>
</reference>
<comment type="caution">
    <text evidence="6">The sequence shown here is derived from an EMBL/GenBank/DDBJ whole genome shotgun (WGS) entry which is preliminary data.</text>
</comment>
<evidence type="ECO:0000259" key="4">
    <source>
        <dbReference type="PROSITE" id="PS50109"/>
    </source>
</evidence>
<evidence type="ECO:0008006" key="8">
    <source>
        <dbReference type="Google" id="ProtNLM"/>
    </source>
</evidence>
<dbReference type="SMART" id="SM00388">
    <property type="entry name" value="HisKA"/>
    <property type="match status" value="1"/>
</dbReference>
<dbReference type="Proteomes" id="UP000688137">
    <property type="component" value="Unassembled WGS sequence"/>
</dbReference>
<dbReference type="SMART" id="SM00387">
    <property type="entry name" value="HATPase_c"/>
    <property type="match status" value="1"/>
</dbReference>
<evidence type="ECO:0000256" key="2">
    <source>
        <dbReference type="PROSITE-ProRule" id="PRU00169"/>
    </source>
</evidence>
<dbReference type="PANTHER" id="PTHR43719:SF28">
    <property type="entry name" value="PEROXIDE STRESS-ACTIVATED HISTIDINE KINASE MAK1-RELATED"/>
    <property type="match status" value="1"/>
</dbReference>
<name>A0A8S1LGK1_PARPR</name>